<reference evidence="2" key="1">
    <citation type="submission" date="2018-12" db="EMBL/GenBank/DDBJ databases">
        <authorList>
            <person name="Jadhav K."/>
            <person name="Kushwaha B."/>
            <person name="Jadhav I."/>
        </authorList>
    </citation>
    <scope>NUCLEOTIDE SEQUENCE [LARGE SCALE GENOMIC DNA]</scope>
    <source>
        <strain evidence="2">SBS 10</strain>
    </source>
</reference>
<keyword evidence="1" id="KW-1133">Transmembrane helix</keyword>
<feature type="transmembrane region" description="Helical" evidence="1">
    <location>
        <begin position="40"/>
        <end position="62"/>
    </location>
</feature>
<gene>
    <name evidence="2" type="ORF">DSL92_03480</name>
</gene>
<keyword evidence="1" id="KW-0812">Transmembrane</keyword>
<sequence length="72" mass="7752">MIYHDHGNEMALVGGLSLALGGLFGALLPLMFALGNAWVGIRTAGFMFLYASLAVCMLVMVWDHAGSMRHRA</sequence>
<dbReference type="EMBL" id="RXHI01000009">
    <property type="protein sequence ID" value="RUA22805.1"/>
    <property type="molecule type" value="Genomic_DNA"/>
</dbReference>
<accession>A0A432JKR3</accession>
<dbReference type="InterPro" id="IPR036259">
    <property type="entry name" value="MFS_trans_sf"/>
</dbReference>
<protein>
    <submittedName>
        <fullName evidence="2">Uncharacterized protein</fullName>
    </submittedName>
</protein>
<feature type="transmembrane region" description="Helical" evidence="1">
    <location>
        <begin position="12"/>
        <end position="34"/>
    </location>
</feature>
<dbReference type="Gene3D" id="1.20.1250.20">
    <property type="entry name" value="MFS general substrate transporter like domains"/>
    <property type="match status" value="1"/>
</dbReference>
<comment type="caution">
    <text evidence="2">The sequence shown here is derived from an EMBL/GenBank/DDBJ whole genome shotgun (WGS) entry which is preliminary data.</text>
</comment>
<evidence type="ECO:0000256" key="1">
    <source>
        <dbReference type="SAM" id="Phobius"/>
    </source>
</evidence>
<proteinExistence type="predicted"/>
<organism evidence="2">
    <name type="scientific">Billgrantia gudaonensis</name>
    <dbReference type="NCBI Taxonomy" id="376427"/>
    <lineage>
        <taxon>Bacteria</taxon>
        <taxon>Pseudomonadati</taxon>
        <taxon>Pseudomonadota</taxon>
        <taxon>Gammaproteobacteria</taxon>
        <taxon>Oceanospirillales</taxon>
        <taxon>Halomonadaceae</taxon>
        <taxon>Billgrantia</taxon>
    </lineage>
</organism>
<evidence type="ECO:0000313" key="2">
    <source>
        <dbReference type="EMBL" id="RUA22805.1"/>
    </source>
</evidence>
<dbReference type="AlphaFoldDB" id="A0A432JKR3"/>
<name>A0A432JKR3_9GAMM</name>
<keyword evidence="1" id="KW-0472">Membrane</keyword>